<organism evidence="2">
    <name type="scientific">Myoviridae sp. ctijX18</name>
    <dbReference type="NCBI Taxonomy" id="2825154"/>
    <lineage>
        <taxon>Viruses</taxon>
        <taxon>Duplodnaviria</taxon>
        <taxon>Heunggongvirae</taxon>
        <taxon>Uroviricota</taxon>
        <taxon>Caudoviricetes</taxon>
    </lineage>
</organism>
<feature type="transmembrane region" description="Helical" evidence="1">
    <location>
        <begin position="166"/>
        <end position="187"/>
    </location>
</feature>
<evidence type="ECO:0000256" key="1">
    <source>
        <dbReference type="SAM" id="Phobius"/>
    </source>
</evidence>
<name>A0A8S5UT71_9CAUD</name>
<accession>A0A8S5UT71</accession>
<reference evidence="2" key="1">
    <citation type="journal article" date="2021" name="Proc. Natl. Acad. Sci. U.S.A.">
        <title>A Catalog of Tens of Thousands of Viruses from Human Metagenomes Reveals Hidden Associations with Chronic Diseases.</title>
        <authorList>
            <person name="Tisza M.J."/>
            <person name="Buck C.B."/>
        </authorList>
    </citation>
    <scope>NUCLEOTIDE SEQUENCE</scope>
    <source>
        <strain evidence="2">CtijX18</strain>
    </source>
</reference>
<dbReference type="EMBL" id="BK016133">
    <property type="protein sequence ID" value="DAF97574.1"/>
    <property type="molecule type" value="Genomic_DNA"/>
</dbReference>
<protein>
    <submittedName>
        <fullName evidence="2">Integral membrane metallopeptidase</fullName>
    </submittedName>
</protein>
<feature type="transmembrane region" description="Helical" evidence="1">
    <location>
        <begin position="293"/>
        <end position="311"/>
    </location>
</feature>
<sequence>MRLHELNQLGTPEVSQEVMGNELNWSKIDSDFFPELIAHFEWIREYVKPDDIYREPRVAEGFNKIIRKHTGINAVLSDEYDQFATIPPDINKNNILARPEVRKYYDNGDFRTANGKLKAMVDLKNYRVSGDFSKIPVKLFISPMFIYHRDLGMTNENLAAAVLHEVGHMFTFFVASVYTFTTVMPMLGMANRIMKTNTTEELVYVLEKWNDEPTTLTKVDVKELADKKKETIVTAIVSNHVRDSKSIAKHNEYDYINSEYLADKFAARFGGGAHVVSMLDKVYTYVGARSKSTLTGFIFIEILLAAFGAVYVLPSIIAGEILCSILAGVGFIFLLNTMGISNVSDGTYDTEVNRYKRIREDLISMLKDKKIDRAIGDRIRLDIKRIDNILKTYNDYKSVFGYVMDFIIPSRRRINVQSEFYRQLESLGNNDLFIHAYDLRNL</sequence>
<keyword evidence="1" id="KW-0472">Membrane</keyword>
<evidence type="ECO:0000313" key="2">
    <source>
        <dbReference type="EMBL" id="DAF97574.1"/>
    </source>
</evidence>
<proteinExistence type="predicted"/>
<keyword evidence="1" id="KW-1133">Transmembrane helix</keyword>
<keyword evidence="1" id="KW-0812">Transmembrane</keyword>
<feature type="transmembrane region" description="Helical" evidence="1">
    <location>
        <begin position="317"/>
        <end position="335"/>
    </location>
</feature>